<sequence length="276" mass="32015">MKVQAVTKKKGIMDVSELNAYQVAYGKPLDYRDYLNYVGFPCIFMGVFSFSLCYFWWVGLICGVIGAVYGYKVVMPKSVKRSYELKSLRERNKFINNMTQILTDESKTVTKALAMAKTRTKGELREDIQILESRLQGADKFQIAEAFREINEKYERDVVFTQYFEQLETAIYEGRNNADTMKQIKSYHNDVKLKTESFLKIKDGYLQDLKQMLFIVAIFIGAITFSFGFSTFFDGFARSPIGWGFGGVYFIIMVRFMKSFFMHYFDDEIMSLGVSN</sequence>
<dbReference type="EMBL" id="KX853854">
    <property type="protein sequence ID" value="APB62427.1"/>
    <property type="molecule type" value="Genomic_DNA"/>
</dbReference>
<accession>A0A286KBY4</accession>
<keyword evidence="2" id="KW-0614">Plasmid</keyword>
<geneLocation type="plasmid" evidence="2">
    <name>pEMA120</name>
</geneLocation>
<proteinExistence type="predicted"/>
<reference evidence="2" key="1">
    <citation type="journal article" date="2017" name="Front. Microbiol.">
        <title>Identification of Novel Conjugative Plasmids with Multiple Copies of fosB that Confer High-Level Fosfomycin Resistance to Vancomycin-Resistant Enterococci.</title>
        <authorList>
            <person name="Sun L."/>
            <person name="Zhang P."/>
            <person name="Qu T."/>
            <person name="Chen Y."/>
            <person name="Hua X."/>
            <person name="Shi K."/>
            <person name="Yu Y."/>
        </authorList>
    </citation>
    <scope>NUCLEOTIDE SEQUENCE</scope>
    <source>
        <strain evidence="2">A120</strain>
        <plasmid evidence="2">pEMA120</plasmid>
    </source>
</reference>
<feature type="transmembrane region" description="Helical" evidence="1">
    <location>
        <begin position="239"/>
        <end position="257"/>
    </location>
</feature>
<protein>
    <submittedName>
        <fullName evidence="2">Uncharacterized protein</fullName>
    </submittedName>
</protein>
<evidence type="ECO:0000313" key="2">
    <source>
        <dbReference type="EMBL" id="APB62427.1"/>
    </source>
</evidence>
<feature type="transmembrane region" description="Helical" evidence="1">
    <location>
        <begin position="38"/>
        <end position="71"/>
    </location>
</feature>
<keyword evidence="1" id="KW-0812">Transmembrane</keyword>
<dbReference type="AlphaFoldDB" id="A0A286KBY4"/>
<organism evidence="2">
    <name type="scientific">Enterococcus faecium</name>
    <name type="common">Streptococcus faecium</name>
    <dbReference type="NCBI Taxonomy" id="1352"/>
    <lineage>
        <taxon>Bacteria</taxon>
        <taxon>Bacillati</taxon>
        <taxon>Bacillota</taxon>
        <taxon>Bacilli</taxon>
        <taxon>Lactobacillales</taxon>
        <taxon>Enterococcaceae</taxon>
        <taxon>Enterococcus</taxon>
    </lineage>
</organism>
<feature type="transmembrane region" description="Helical" evidence="1">
    <location>
        <begin position="212"/>
        <end position="233"/>
    </location>
</feature>
<evidence type="ECO:0000256" key="1">
    <source>
        <dbReference type="SAM" id="Phobius"/>
    </source>
</evidence>
<dbReference type="RefSeq" id="WP_010724465.1">
    <property type="nucleotide sequence ID" value="NC_016967.1"/>
</dbReference>
<name>A0A286KBY4_ENTFC</name>
<gene>
    <name evidence="2" type="ORF">pEMA120_p16</name>
</gene>
<keyword evidence="1" id="KW-1133">Transmembrane helix</keyword>
<keyword evidence="1" id="KW-0472">Membrane</keyword>